<dbReference type="Ensembl" id="ENSATET00000028050.3">
    <property type="protein sequence ID" value="ENSATEP00000027613.1"/>
    <property type="gene ID" value="ENSATEG00000019100.3"/>
</dbReference>
<name>A0A3Q1JB88_ANATE</name>
<dbReference type="GeneTree" id="ENSGT00940000165044"/>
<keyword evidence="14" id="KW-1185">Reference proteome</keyword>
<dbReference type="GO" id="GO:0061630">
    <property type="term" value="F:ubiquitin protein ligase activity"/>
    <property type="evidence" value="ECO:0007669"/>
    <property type="project" value="TreeGrafter"/>
</dbReference>
<feature type="region of interest" description="Disordered" evidence="10">
    <location>
        <begin position="576"/>
        <end position="651"/>
    </location>
</feature>
<reference evidence="13" key="1">
    <citation type="submission" date="2021-04" db="EMBL/GenBank/DDBJ databases">
        <authorList>
            <consortium name="Wellcome Sanger Institute Data Sharing"/>
        </authorList>
    </citation>
    <scope>NUCLEOTIDE SEQUENCE [LARGE SCALE GENOMIC DNA]</scope>
</reference>
<evidence type="ECO:0000256" key="11">
    <source>
        <dbReference type="SAM" id="Phobius"/>
    </source>
</evidence>
<feature type="transmembrane region" description="Helical" evidence="11">
    <location>
        <begin position="74"/>
        <end position="92"/>
    </location>
</feature>
<dbReference type="Pfam" id="PF13705">
    <property type="entry name" value="TRC8_N"/>
    <property type="match status" value="1"/>
</dbReference>
<proteinExistence type="predicted"/>
<dbReference type="GO" id="GO:0008270">
    <property type="term" value="F:zinc ion binding"/>
    <property type="evidence" value="ECO:0007669"/>
    <property type="project" value="UniProtKB-KW"/>
</dbReference>
<feature type="region of interest" description="Disordered" evidence="10">
    <location>
        <begin position="677"/>
        <end position="833"/>
    </location>
</feature>
<feature type="compositionally biased region" description="Low complexity" evidence="10">
    <location>
        <begin position="818"/>
        <end position="833"/>
    </location>
</feature>
<dbReference type="Gene3D" id="3.30.40.10">
    <property type="entry name" value="Zinc/RING finger domain, C3HC4 (zinc finger)"/>
    <property type="match status" value="1"/>
</dbReference>
<reference evidence="13" key="3">
    <citation type="submission" date="2025-09" db="UniProtKB">
        <authorList>
            <consortium name="Ensembl"/>
        </authorList>
    </citation>
    <scope>IDENTIFICATION</scope>
</reference>
<dbReference type="GO" id="GO:0036503">
    <property type="term" value="P:ERAD pathway"/>
    <property type="evidence" value="ECO:0007669"/>
    <property type="project" value="TreeGrafter"/>
</dbReference>
<feature type="transmembrane region" description="Helical" evidence="11">
    <location>
        <begin position="112"/>
        <end position="134"/>
    </location>
</feature>
<dbReference type="PROSITE" id="PS50089">
    <property type="entry name" value="ZF_RING_2"/>
    <property type="match status" value="1"/>
</dbReference>
<protein>
    <recommendedName>
        <fullName evidence="8">RING finger protein 145</fullName>
    </recommendedName>
</protein>
<keyword evidence="6 11" id="KW-1133">Transmembrane helix</keyword>
<evidence type="ECO:0000256" key="6">
    <source>
        <dbReference type="ARBA" id="ARBA00022989"/>
    </source>
</evidence>
<feature type="transmembrane region" description="Helical" evidence="11">
    <location>
        <begin position="169"/>
        <end position="190"/>
    </location>
</feature>
<dbReference type="STRING" id="64144.ENSATEP00000027613"/>
<evidence type="ECO:0000256" key="2">
    <source>
        <dbReference type="ARBA" id="ARBA00022692"/>
    </source>
</evidence>
<dbReference type="SMART" id="SM00744">
    <property type="entry name" value="RINGv"/>
    <property type="match status" value="1"/>
</dbReference>
<dbReference type="InterPro" id="IPR025754">
    <property type="entry name" value="TRC8_N_dom"/>
</dbReference>
<organism evidence="13 14">
    <name type="scientific">Anabas testudineus</name>
    <name type="common">Climbing perch</name>
    <name type="synonym">Anthias testudineus</name>
    <dbReference type="NCBI Taxonomy" id="64144"/>
    <lineage>
        <taxon>Eukaryota</taxon>
        <taxon>Metazoa</taxon>
        <taxon>Chordata</taxon>
        <taxon>Craniata</taxon>
        <taxon>Vertebrata</taxon>
        <taxon>Euteleostomi</taxon>
        <taxon>Actinopterygii</taxon>
        <taxon>Neopterygii</taxon>
        <taxon>Teleostei</taxon>
        <taxon>Neoteleostei</taxon>
        <taxon>Acanthomorphata</taxon>
        <taxon>Anabantaria</taxon>
        <taxon>Anabantiformes</taxon>
        <taxon>Anabantoidei</taxon>
        <taxon>Anabantidae</taxon>
        <taxon>Anabas</taxon>
    </lineage>
</organism>
<keyword evidence="7 11" id="KW-0472">Membrane</keyword>
<evidence type="ECO:0000256" key="9">
    <source>
        <dbReference type="PROSITE-ProRule" id="PRU00175"/>
    </source>
</evidence>
<dbReference type="OMA" id="SPWKHFR"/>
<feature type="compositionally biased region" description="Polar residues" evidence="10">
    <location>
        <begin position="730"/>
        <end position="761"/>
    </location>
</feature>
<evidence type="ECO:0000256" key="1">
    <source>
        <dbReference type="ARBA" id="ARBA00004141"/>
    </source>
</evidence>
<dbReference type="GO" id="GO:0016020">
    <property type="term" value="C:membrane"/>
    <property type="evidence" value="ECO:0007669"/>
    <property type="project" value="UniProtKB-SubCell"/>
</dbReference>
<evidence type="ECO:0000259" key="12">
    <source>
        <dbReference type="PROSITE" id="PS50089"/>
    </source>
</evidence>
<evidence type="ECO:0000256" key="3">
    <source>
        <dbReference type="ARBA" id="ARBA00022723"/>
    </source>
</evidence>
<feature type="transmembrane region" description="Helical" evidence="11">
    <location>
        <begin position="211"/>
        <end position="238"/>
    </location>
</feature>
<accession>A0A3Q1JB88</accession>
<dbReference type="InterPro" id="IPR050731">
    <property type="entry name" value="HRD1_E3_ubiq-ligases"/>
</dbReference>
<feature type="transmembrane region" description="Helical" evidence="11">
    <location>
        <begin position="275"/>
        <end position="297"/>
    </location>
</feature>
<dbReference type="GO" id="GO:0043161">
    <property type="term" value="P:proteasome-mediated ubiquitin-dependent protein catabolic process"/>
    <property type="evidence" value="ECO:0007669"/>
    <property type="project" value="TreeGrafter"/>
</dbReference>
<keyword evidence="3" id="KW-0479">Metal-binding</keyword>
<keyword evidence="2 11" id="KW-0812">Transmembrane</keyword>
<dbReference type="InParanoid" id="A0A3Q1JB88"/>
<dbReference type="RefSeq" id="XP_026196022.1">
    <property type="nucleotide sequence ID" value="XM_026340237.1"/>
</dbReference>
<evidence type="ECO:0000256" key="5">
    <source>
        <dbReference type="ARBA" id="ARBA00022833"/>
    </source>
</evidence>
<dbReference type="SMART" id="SM00184">
    <property type="entry name" value="RING"/>
    <property type="match status" value="1"/>
</dbReference>
<dbReference type="GO" id="GO:0012505">
    <property type="term" value="C:endomembrane system"/>
    <property type="evidence" value="ECO:0007669"/>
    <property type="project" value="TreeGrafter"/>
</dbReference>
<feature type="compositionally biased region" description="Polar residues" evidence="10">
    <location>
        <begin position="788"/>
        <end position="800"/>
    </location>
</feature>
<dbReference type="SUPFAM" id="SSF57850">
    <property type="entry name" value="RING/U-box"/>
    <property type="match status" value="1"/>
</dbReference>
<dbReference type="InterPro" id="IPR013083">
    <property type="entry name" value="Znf_RING/FYVE/PHD"/>
</dbReference>
<dbReference type="InterPro" id="IPR001841">
    <property type="entry name" value="Znf_RING"/>
</dbReference>
<reference evidence="13" key="2">
    <citation type="submission" date="2025-08" db="UniProtKB">
        <authorList>
            <consortium name="Ensembl"/>
        </authorList>
    </citation>
    <scope>IDENTIFICATION</scope>
</reference>
<keyword evidence="5" id="KW-0862">Zinc</keyword>
<evidence type="ECO:0000256" key="10">
    <source>
        <dbReference type="SAM" id="MobiDB-lite"/>
    </source>
</evidence>
<feature type="transmembrane region" description="Helical" evidence="11">
    <location>
        <begin position="338"/>
        <end position="358"/>
    </location>
</feature>
<evidence type="ECO:0000256" key="7">
    <source>
        <dbReference type="ARBA" id="ARBA00023136"/>
    </source>
</evidence>
<sequence length="833" mass="92657">MPRLEELANVALRVPSILVLDLLYKCDIEGLTEHLKAKNEDMLFKYKYVIWNMYYLGHLINVVVLVLPLRHIVTLYLHMLVALLLYMGHQISKDYVREELQYGYEGAVYLDSLAFNRFVSAMTSQIILSTLCAFLMKTRKVWLFSAHMLPLLARLCTAPHTTLLTVNTFSMGLSGAAITMFLLSNLFVPYSLARAAYSELLQLEVIELYRLLAVGISLWNQFAVPVLFTVFWFVLFVVQLCSDTMSGNAASAAHQGIMFFLLTSVSECCATPYSLLGLTFVVSYLALGLLNLCKFYLGGYAAVQNENVMHRGVTEGVTLLLLALQTGLLDMQALQRTFLLSIILFIVVTSTLQSMIEITDPIVLALGASRNRSLWKHFRGLSMCLLLLVFPVFMAYKISQFFHMDFWLLILVSSCMLTSLQVTGTMLIYSLFMVELFRSDPIESLDEVIYWVNAVSRVLEFVVALCVVAYGTWESLFGEWSWMGASVIIIHSYFNVWLRAQSGWRSFLLRQEAAKKINSLPRATAQQLQQHNDVCSICFQDMSSAVITYCGHFFHGNCLRKWLYVQETCPMCHQTVQPSQQGQNQPFGDSPAAPPQRDTEPEPAAQEGDSNPNTDPHQEMQSDDVTPGPTEQQLEEGGSFGDGDCGTEEKDHPAQGLCFSSRGDFVGFISPVTCCSSGGLSSPHDLPGKTLSNHQDEENGNDSPPSPTQNTLNESVVDCQDSKEAEFKDSFTSCSGLPQHVNGQQDGPPKSWNSLKSPESSDQADKNQGAVPHPVNQTFDNSELLDCTNDSQSHKGNGTCPNLDLDRLTGAEPVPRLSSSDTTFSCTSTDDHD</sequence>
<dbReference type="GeneID" id="113148523"/>
<dbReference type="PANTHER" id="PTHR22763:SF164">
    <property type="entry name" value="RING FINGER PROTEIN 145-LIKE"/>
    <property type="match status" value="1"/>
</dbReference>
<dbReference type="OrthoDB" id="4752984at2759"/>
<keyword evidence="4 9" id="KW-0863">Zinc-finger</keyword>
<feature type="domain" description="RING-type" evidence="12">
    <location>
        <begin position="535"/>
        <end position="573"/>
    </location>
</feature>
<evidence type="ECO:0000256" key="4">
    <source>
        <dbReference type="ARBA" id="ARBA00022771"/>
    </source>
</evidence>
<dbReference type="PANTHER" id="PTHR22763">
    <property type="entry name" value="RING ZINC FINGER PROTEIN"/>
    <property type="match status" value="1"/>
</dbReference>
<dbReference type="InterPro" id="IPR011016">
    <property type="entry name" value="Znf_RING-CH"/>
</dbReference>
<dbReference type="CDD" id="cd16476">
    <property type="entry name" value="RING-H2_RNF139-like"/>
    <property type="match status" value="1"/>
</dbReference>
<feature type="compositionally biased region" description="Basic and acidic residues" evidence="10">
    <location>
        <begin position="720"/>
        <end position="729"/>
    </location>
</feature>
<evidence type="ECO:0000313" key="13">
    <source>
        <dbReference type="Ensembl" id="ENSATEP00000027613.1"/>
    </source>
</evidence>
<evidence type="ECO:0000256" key="8">
    <source>
        <dbReference type="ARBA" id="ARBA00035709"/>
    </source>
</evidence>
<dbReference type="Proteomes" id="UP000265040">
    <property type="component" value="Chromosome 22"/>
</dbReference>
<feature type="transmembrane region" description="Helical" evidence="11">
    <location>
        <begin position="408"/>
        <end position="429"/>
    </location>
</feature>
<dbReference type="AlphaFoldDB" id="A0A3Q1JB88"/>
<dbReference type="Pfam" id="PF13639">
    <property type="entry name" value="zf-RING_2"/>
    <property type="match status" value="1"/>
</dbReference>
<feature type="transmembrane region" description="Helical" evidence="11">
    <location>
        <begin position="378"/>
        <end position="396"/>
    </location>
</feature>
<feature type="transmembrane region" description="Helical" evidence="11">
    <location>
        <begin position="141"/>
        <end position="163"/>
    </location>
</feature>
<comment type="subcellular location">
    <subcellularLocation>
        <location evidence="1">Membrane</location>
        <topology evidence="1">Multi-pass membrane protein</topology>
    </subcellularLocation>
</comment>
<dbReference type="FunFam" id="3.30.40.10:FF:000145">
    <property type="entry name" value="RING finger protein 145"/>
    <property type="match status" value="1"/>
</dbReference>
<feature type="transmembrane region" description="Helical" evidence="11">
    <location>
        <begin position="48"/>
        <end position="67"/>
    </location>
</feature>
<evidence type="ECO:0000313" key="14">
    <source>
        <dbReference type="Proteomes" id="UP000265040"/>
    </source>
</evidence>
<feature type="compositionally biased region" description="Polar residues" evidence="10">
    <location>
        <begin position="576"/>
        <end position="587"/>
    </location>
</feature>
<dbReference type="CTD" id="100002825"/>